<dbReference type="AlphaFoldDB" id="H8ZB25"/>
<gene>
    <name evidence="2" type="ORF">NERG_00774</name>
</gene>
<proteinExistence type="predicted"/>
<feature type="transmembrane region" description="Helical" evidence="1">
    <location>
        <begin position="143"/>
        <end position="175"/>
    </location>
</feature>
<dbReference type="EMBL" id="JH604634">
    <property type="protein sequence ID" value="EHY66078.1"/>
    <property type="molecule type" value="Genomic_DNA"/>
</dbReference>
<keyword evidence="1" id="KW-1133">Transmembrane helix</keyword>
<feature type="transmembrane region" description="Helical" evidence="1">
    <location>
        <begin position="273"/>
        <end position="296"/>
    </location>
</feature>
<evidence type="ECO:0000256" key="1">
    <source>
        <dbReference type="SAM" id="Phobius"/>
    </source>
</evidence>
<dbReference type="Proteomes" id="UP000005622">
    <property type="component" value="Unassembled WGS sequence"/>
</dbReference>
<evidence type="ECO:0000313" key="2">
    <source>
        <dbReference type="EMBL" id="EHY66078.1"/>
    </source>
</evidence>
<sequence>MNFFRGVLSEFVSSAQDSAQNVLSSKNLETAQIDNPEPAPVEETDQEIVSKHIQSMGGSIYNIILSGFSLISTKVFTVIDNQFELFEGQFSTSISSTFRCYFILFLFLVLFLFSYAITIINIALCVLPYILSISSANTIGYKYYLGIALFVNLIIYIVSCTLLYIALAMYIGILLDSYYSFKNMNSNSSTLRAFKIAQTLSILMVSLTNLMVLYYKTELLFYLGGATFGVAINFLLCLTFIGSNILILKYFYHKVRSLIRGKIGKQYNHSYMLGFYSIIFVVAISLVITASAGNFFTIITSASKIASYAVA</sequence>
<reference evidence="2" key="1">
    <citation type="submission" date="2011-03" db="EMBL/GenBank/DDBJ databases">
        <title>The Genome Sequence of Nematocida sp1 strain ERTm2.</title>
        <authorList>
            <consortium name="The Broad Institute Genome Sequencing Platform"/>
            <consortium name="The Broad Institute Genome Sequencing Center for Infectious Disease"/>
            <person name="Cuomo C."/>
            <person name="Troemel E."/>
            <person name="Young S.K."/>
            <person name="Zeng Q."/>
            <person name="Gargeya S."/>
            <person name="Fitzgerald M."/>
            <person name="Haas B."/>
            <person name="Abouelleil A."/>
            <person name="Alvarado L."/>
            <person name="Arachchi H.M."/>
            <person name="Berlin A."/>
            <person name="Brown A."/>
            <person name="Chapman S.B."/>
            <person name="Chen Z."/>
            <person name="Dunbar C."/>
            <person name="Freedman E."/>
            <person name="Gearin G."/>
            <person name="Gellesch M."/>
            <person name="Goldberg J."/>
            <person name="Griggs A."/>
            <person name="Gujja S."/>
            <person name="Heilman E.R."/>
            <person name="Heiman D."/>
            <person name="Howarth C."/>
            <person name="Larson L."/>
            <person name="Lui A."/>
            <person name="MacDonald P.J.P."/>
            <person name="Mehta T."/>
            <person name="Montmayeur A."/>
            <person name="Murphy C."/>
            <person name="Neiman D."/>
            <person name="Pearson M."/>
            <person name="Priest M."/>
            <person name="Roberts A."/>
            <person name="Saif S."/>
            <person name="Shea T."/>
            <person name="Shenoy N."/>
            <person name="Sisk P."/>
            <person name="Stolte C."/>
            <person name="Sykes S."/>
            <person name="White J."/>
            <person name="Yandava C."/>
            <person name="Wortman J."/>
            <person name="Nusbaum C."/>
            <person name="Birren B."/>
        </authorList>
    </citation>
    <scope>NUCLEOTIDE SEQUENCE</scope>
    <source>
        <strain evidence="2">ERTm2</strain>
    </source>
</reference>
<feature type="transmembrane region" description="Helical" evidence="1">
    <location>
        <begin position="221"/>
        <end position="252"/>
    </location>
</feature>
<feature type="transmembrane region" description="Helical" evidence="1">
    <location>
        <begin position="196"/>
        <end position="215"/>
    </location>
</feature>
<protein>
    <submittedName>
        <fullName evidence="2">Uncharacterized protein</fullName>
    </submittedName>
</protein>
<name>H8ZB25_NEMA1</name>
<dbReference type="HOGENOM" id="CLU_894554_0_0_1"/>
<keyword evidence="1" id="KW-0472">Membrane</keyword>
<accession>H8ZB25</accession>
<keyword evidence="1" id="KW-0812">Transmembrane</keyword>
<organism evidence="2">
    <name type="scientific">Nematocida ausubeli (strain ATCC PRA-371 / ERTm2)</name>
    <name type="common">Nematode killer fungus</name>
    <dbReference type="NCBI Taxonomy" id="1913371"/>
    <lineage>
        <taxon>Eukaryota</taxon>
        <taxon>Fungi</taxon>
        <taxon>Fungi incertae sedis</taxon>
        <taxon>Microsporidia</taxon>
        <taxon>Nematocida</taxon>
    </lineage>
</organism>
<feature type="transmembrane region" description="Helical" evidence="1">
    <location>
        <begin position="100"/>
        <end position="131"/>
    </location>
</feature>